<evidence type="ECO:0000313" key="3">
    <source>
        <dbReference type="Proteomes" id="UP001500002"/>
    </source>
</evidence>
<dbReference type="Proteomes" id="UP001500002">
    <property type="component" value="Unassembled WGS sequence"/>
</dbReference>
<keyword evidence="3" id="KW-1185">Reference proteome</keyword>
<proteinExistence type="predicted"/>
<dbReference type="Gene3D" id="3.20.20.140">
    <property type="entry name" value="Metal-dependent hydrolases"/>
    <property type="match status" value="1"/>
</dbReference>
<dbReference type="InterPro" id="IPR032466">
    <property type="entry name" value="Metal_Hydrolase"/>
</dbReference>
<dbReference type="RefSeq" id="WP_344292840.1">
    <property type="nucleotide sequence ID" value="NZ_BAAANJ010000001.1"/>
</dbReference>
<accession>A0ABN2LTT4</accession>
<dbReference type="PANTHER" id="PTHR43383:SF2">
    <property type="entry name" value="AMIDOHYDROLASE 2 FAMILY PROTEIN"/>
    <property type="match status" value="1"/>
</dbReference>
<dbReference type="EMBL" id="BAAANJ010000001">
    <property type="protein sequence ID" value="GAA1799261.1"/>
    <property type="molecule type" value="Genomic_DNA"/>
</dbReference>
<reference evidence="2 3" key="1">
    <citation type="journal article" date="2019" name="Int. J. Syst. Evol. Microbiol.">
        <title>The Global Catalogue of Microorganisms (GCM) 10K type strain sequencing project: providing services to taxonomists for standard genome sequencing and annotation.</title>
        <authorList>
            <consortium name="The Broad Institute Genomics Platform"/>
            <consortium name="The Broad Institute Genome Sequencing Center for Infectious Disease"/>
            <person name="Wu L."/>
            <person name="Ma J."/>
        </authorList>
    </citation>
    <scope>NUCLEOTIDE SEQUENCE [LARGE SCALE GENOMIC DNA]</scope>
    <source>
        <strain evidence="2 3">JCM 14322</strain>
    </source>
</reference>
<evidence type="ECO:0000313" key="2">
    <source>
        <dbReference type="EMBL" id="GAA1799261.1"/>
    </source>
</evidence>
<dbReference type="InterPro" id="IPR006680">
    <property type="entry name" value="Amidohydro-rel"/>
</dbReference>
<protein>
    <submittedName>
        <fullName evidence="2">Amidohydrolase family protein</fullName>
    </submittedName>
</protein>
<name>A0ABN2LTT4_9MICO</name>
<evidence type="ECO:0000259" key="1">
    <source>
        <dbReference type="Pfam" id="PF04909"/>
    </source>
</evidence>
<dbReference type="SUPFAM" id="SSF51556">
    <property type="entry name" value="Metallo-dependent hydrolases"/>
    <property type="match status" value="1"/>
</dbReference>
<organism evidence="2 3">
    <name type="scientific">Agromyces neolithicus</name>
    <dbReference type="NCBI Taxonomy" id="269420"/>
    <lineage>
        <taxon>Bacteria</taxon>
        <taxon>Bacillati</taxon>
        <taxon>Actinomycetota</taxon>
        <taxon>Actinomycetes</taxon>
        <taxon>Micrococcales</taxon>
        <taxon>Microbacteriaceae</taxon>
        <taxon>Agromyces</taxon>
    </lineage>
</organism>
<comment type="caution">
    <text evidence="2">The sequence shown here is derived from an EMBL/GenBank/DDBJ whole genome shotgun (WGS) entry which is preliminary data.</text>
</comment>
<gene>
    <name evidence="2" type="ORF">GCM10009749_03810</name>
</gene>
<dbReference type="PANTHER" id="PTHR43383">
    <property type="entry name" value="NODULIN 6"/>
    <property type="match status" value="1"/>
</dbReference>
<feature type="domain" description="Amidohydrolase-related" evidence="1">
    <location>
        <begin position="123"/>
        <end position="383"/>
    </location>
</feature>
<dbReference type="Pfam" id="PF04909">
    <property type="entry name" value="Amidohydro_2"/>
    <property type="match status" value="1"/>
</dbReference>
<sequence>MSTSARTPAAAVATIGDIPLLDHHCHGVTTETLDRATFESLITESDWAAPEGTTHFDSQLGFAIRRYCAPVLGLEPFATPEAYLDRRRELGGSEASERLLRATGISDYFIEVGHRGDEILDPAGMATAARARAFEVVRLERLAEELVLAGCDAAGFGAAFARVLDERLEHAVGVKSIAAYRIGLDFTPGPPSEGDLESAVAAWLERTAAGAPVRLDDPVIVRHLLWAAVDRGCAIQFHIGYGDADVDLHRCNPLLLTEFLRRTRESGARVLLLHCYPFHREAGYLAQVFPHVYFDVGLAINYTGSRSDEIIAETLELAPFHKILFSSDAFGAAELYFLGALLFRRGLERALDTFARRDDWPAAERRRIAELIAWRNARRAYRLDDDVFAEAERP</sequence>